<dbReference type="PANTHER" id="PTHR15615:SF27">
    <property type="entry name" value="PHO85 CYCLIN CLG1"/>
    <property type="match status" value="1"/>
</dbReference>
<evidence type="ECO:0000313" key="2">
    <source>
        <dbReference type="Proteomes" id="UP000189911"/>
    </source>
</evidence>
<protein>
    <submittedName>
        <fullName evidence="1">LANO_0D01618g1_1</fullName>
    </submittedName>
</protein>
<dbReference type="EMBL" id="LT598448">
    <property type="protein sequence ID" value="SCU88275.1"/>
    <property type="molecule type" value="Genomic_DNA"/>
</dbReference>
<dbReference type="GO" id="GO:0005634">
    <property type="term" value="C:nucleus"/>
    <property type="evidence" value="ECO:0007669"/>
    <property type="project" value="TreeGrafter"/>
</dbReference>
<evidence type="ECO:0000313" key="1">
    <source>
        <dbReference type="EMBL" id="SCU88275.1"/>
    </source>
</evidence>
<dbReference type="InterPro" id="IPR013922">
    <property type="entry name" value="Cyclin_PHO80-like"/>
</dbReference>
<dbReference type="Gene3D" id="1.10.472.10">
    <property type="entry name" value="Cyclin-like"/>
    <property type="match status" value="1"/>
</dbReference>
<name>A0A1G4JDW1_9SACH</name>
<dbReference type="GO" id="GO:0000307">
    <property type="term" value="C:cyclin-dependent protein kinase holoenzyme complex"/>
    <property type="evidence" value="ECO:0007669"/>
    <property type="project" value="UniProtKB-ARBA"/>
</dbReference>
<reference evidence="2" key="1">
    <citation type="submission" date="2016-03" db="EMBL/GenBank/DDBJ databases">
        <authorList>
            <person name="Devillers Hugo."/>
        </authorList>
    </citation>
    <scope>NUCLEOTIDE SEQUENCE [LARGE SCALE GENOMIC DNA]</scope>
</reference>
<dbReference type="Proteomes" id="UP000189911">
    <property type="component" value="Chromosome D"/>
</dbReference>
<dbReference type="OrthoDB" id="244495at2759"/>
<accession>A0A1G4JDW1</accession>
<sequence>MTSYMYYPNYAAPGPVPASQQRQPFHGHSQSMAAPTLANYGYYQAPQPLQPYYQAPQHPYHHQHSSSYQMVMPPPGMGYMAHPAAAPAAAMLPQLQTQYQPQMPQFQPQSQTRQDESQVNGGVREFLDYDLDSMSEFVVKNAYLVFDNDEALNVESTSVLDIFTKGVSSVLNATRLPSVTVFMALDFLCKYVSKLPAGIDALGGDSVNVIYQNLMVALVLANKFNDDKTFTNKSWSHATGMELSVINKFERDWLATFEWRLFDDNFILFDDYTKSFEHFCQEKRTASVSNYDIPSLPTPGNYSSGLSPNQQMSSGIQTPVQVPSMVYSSPSYTEERSATSNSFYQPSYASPTLNESPLPKSNFSCNNSYNYCSAPLQAPALAPVWGGQPEDFFAQSHYASSNKPYYCYSH</sequence>
<dbReference type="PANTHER" id="PTHR15615">
    <property type="match status" value="1"/>
</dbReference>
<dbReference type="GO" id="GO:0016538">
    <property type="term" value="F:cyclin-dependent protein serine/threonine kinase regulator activity"/>
    <property type="evidence" value="ECO:0007669"/>
    <property type="project" value="TreeGrafter"/>
</dbReference>
<dbReference type="GO" id="GO:0019901">
    <property type="term" value="F:protein kinase binding"/>
    <property type="evidence" value="ECO:0007669"/>
    <property type="project" value="InterPro"/>
</dbReference>
<dbReference type="CDD" id="cd20557">
    <property type="entry name" value="CYCLIN_ScPCL1-like"/>
    <property type="match status" value="1"/>
</dbReference>
<dbReference type="AlphaFoldDB" id="A0A1G4JDW1"/>
<organism evidence="1 2">
    <name type="scientific">Lachancea nothofagi CBS 11611</name>
    <dbReference type="NCBI Taxonomy" id="1266666"/>
    <lineage>
        <taxon>Eukaryota</taxon>
        <taxon>Fungi</taxon>
        <taxon>Dikarya</taxon>
        <taxon>Ascomycota</taxon>
        <taxon>Saccharomycotina</taxon>
        <taxon>Saccharomycetes</taxon>
        <taxon>Saccharomycetales</taxon>
        <taxon>Saccharomycetaceae</taxon>
        <taxon>Lachancea</taxon>
    </lineage>
</organism>
<keyword evidence="2" id="KW-1185">Reference proteome</keyword>
<proteinExistence type="predicted"/>
<gene>
    <name evidence="1" type="ORF">LANO_0D01618G</name>
</gene>